<reference evidence="1 2" key="1">
    <citation type="submission" date="2016-10" db="EMBL/GenBank/DDBJ databases">
        <authorList>
            <person name="de Groot N.N."/>
        </authorList>
    </citation>
    <scope>NUCLEOTIDE SEQUENCE [LARGE SCALE GENOMIC DNA]</scope>
    <source>
        <strain evidence="1 2">IPL20</strain>
    </source>
</reference>
<name>A0A1I7NC69_9HYPH</name>
<dbReference type="AlphaFoldDB" id="A0A1I7NC69"/>
<dbReference type="STRING" id="429728.SAMN05216456_1585"/>
<protein>
    <submittedName>
        <fullName evidence="1">Uncharacterized protein</fullName>
    </submittedName>
</protein>
<gene>
    <name evidence="1" type="ORF">SAMN05216456_1585</name>
</gene>
<dbReference type="Proteomes" id="UP000199074">
    <property type="component" value="Unassembled WGS sequence"/>
</dbReference>
<sequence>MSLMLGKPGAPVFLERRPQAWAGMVGFLAGRGYSSVAIAERLNDGTHPATIRAMVTRRWKLRPPGARKGRMVDVMVPMRAKERAAIEKNAAARGLTSGEYCRRMLVCASMPRDRYGEFVQQDRFDD</sequence>
<dbReference type="OrthoDB" id="8117167at2"/>
<evidence type="ECO:0000313" key="1">
    <source>
        <dbReference type="EMBL" id="SFV32249.1"/>
    </source>
</evidence>
<evidence type="ECO:0000313" key="2">
    <source>
        <dbReference type="Proteomes" id="UP000199074"/>
    </source>
</evidence>
<keyword evidence="2" id="KW-1185">Reference proteome</keyword>
<organism evidence="1 2">
    <name type="scientific">Devosia crocina</name>
    <dbReference type="NCBI Taxonomy" id="429728"/>
    <lineage>
        <taxon>Bacteria</taxon>
        <taxon>Pseudomonadati</taxon>
        <taxon>Pseudomonadota</taxon>
        <taxon>Alphaproteobacteria</taxon>
        <taxon>Hyphomicrobiales</taxon>
        <taxon>Devosiaceae</taxon>
        <taxon>Devosia</taxon>
    </lineage>
</organism>
<proteinExistence type="predicted"/>
<dbReference type="EMBL" id="FPCK01000001">
    <property type="protein sequence ID" value="SFV32249.1"/>
    <property type="molecule type" value="Genomic_DNA"/>
</dbReference>
<accession>A0A1I7NC69</accession>
<dbReference type="RefSeq" id="WP_092423060.1">
    <property type="nucleotide sequence ID" value="NZ_FPCK01000001.1"/>
</dbReference>